<dbReference type="PANTHER" id="PTHR13966:SF5">
    <property type="entry name" value="ENDONUCLEASE G, MITOCHONDRIAL"/>
    <property type="match status" value="1"/>
</dbReference>
<dbReference type="InterPro" id="IPR001604">
    <property type="entry name" value="Endo_G_ENPP1-like_dom"/>
</dbReference>
<dbReference type="InterPro" id="IPR020821">
    <property type="entry name" value="ENPP1-3/EXOG-like_nuc-like"/>
</dbReference>
<dbReference type="PANTHER" id="PTHR13966">
    <property type="entry name" value="ENDONUCLEASE RELATED"/>
    <property type="match status" value="1"/>
</dbReference>
<evidence type="ECO:0000259" key="4">
    <source>
        <dbReference type="SMART" id="SM00892"/>
    </source>
</evidence>
<dbReference type="CDD" id="cd00091">
    <property type="entry name" value="NUC"/>
    <property type="match status" value="1"/>
</dbReference>
<dbReference type="GO" id="GO:0016787">
    <property type="term" value="F:hydrolase activity"/>
    <property type="evidence" value="ECO:0007669"/>
    <property type="project" value="UniProtKB-KW"/>
</dbReference>
<dbReference type="GO" id="GO:0003676">
    <property type="term" value="F:nucleic acid binding"/>
    <property type="evidence" value="ECO:0007669"/>
    <property type="project" value="InterPro"/>
</dbReference>
<keyword evidence="5" id="KW-0378">Hydrolase</keyword>
<evidence type="ECO:0000256" key="1">
    <source>
        <dbReference type="PIRSR" id="PIRSR640255-1"/>
    </source>
</evidence>
<dbReference type="AlphaFoldDB" id="A0A146AFR1"/>
<dbReference type="EC" id="3.1.30.-" evidence="5"/>
<dbReference type="Gene3D" id="3.40.570.10">
    <property type="entry name" value="Extracellular Endonuclease, subunit A"/>
    <property type="match status" value="1"/>
</dbReference>
<sequence>MAKSGKTAPRFRFAPETQFEIERVKTAPEPLESYGDREGYDPAFIDPQRPVGLPVLGKALQRDAATHAWRGAKTHVLPYTHFSTAVSKSRRLPIFSACNIDGANLRSVPRSNVWKIDPRIPEKYQILREAYGAEQKGYFSRGHMTRRQDPNWGSKKVATLADADTFHATNAAPQVQFFNGGLWGRIEDYILENADTDNMRVSVFTGPVFAEDDPVVHGVQIPVRFWKIVAFIHDETGQLAASGYLASQAKAISDLRPAFVFGDIEHQQRPLAAIEELAGLTFPDLAQCDVLAGAGADFAAALRDVRDIMLA</sequence>
<reference evidence="5 6" key="1">
    <citation type="submission" date="2016-03" db="EMBL/GenBank/DDBJ databases">
        <authorList>
            <consortium name="Pathogen Informatics"/>
        </authorList>
    </citation>
    <scope>NUCLEOTIDE SEQUENCE [LARGE SCALE GENOMIC DNA]</scope>
    <source>
        <strain evidence="5 6">NCTC13364</strain>
    </source>
</reference>
<dbReference type="SMART" id="SM00477">
    <property type="entry name" value="NUC"/>
    <property type="match status" value="1"/>
</dbReference>
<keyword evidence="2" id="KW-0479">Metal-binding</keyword>
<dbReference type="Pfam" id="PF01223">
    <property type="entry name" value="Endonuclease_NS"/>
    <property type="match status" value="1"/>
</dbReference>
<evidence type="ECO:0000256" key="2">
    <source>
        <dbReference type="PIRSR" id="PIRSR640255-2"/>
    </source>
</evidence>
<dbReference type="EMBL" id="FKBS01000002">
    <property type="protein sequence ID" value="CZZ86921.1"/>
    <property type="molecule type" value="Genomic_DNA"/>
</dbReference>
<name>A0A146AFR1_9BORD</name>
<dbReference type="OrthoDB" id="513782at2"/>
<gene>
    <name evidence="5" type="ORF">SAMEA1982600_00012</name>
</gene>
<dbReference type="Proteomes" id="UP000077037">
    <property type="component" value="Unassembled WGS sequence"/>
</dbReference>
<organism evidence="5 6">
    <name type="scientific">Bordetella ansorpii</name>
    <dbReference type="NCBI Taxonomy" id="288768"/>
    <lineage>
        <taxon>Bacteria</taxon>
        <taxon>Pseudomonadati</taxon>
        <taxon>Pseudomonadota</taxon>
        <taxon>Betaproteobacteria</taxon>
        <taxon>Burkholderiales</taxon>
        <taxon>Alcaligenaceae</taxon>
        <taxon>Bordetella</taxon>
    </lineage>
</organism>
<feature type="active site" description="Proton acceptor" evidence="1">
    <location>
        <position position="143"/>
    </location>
</feature>
<protein>
    <submittedName>
        <fullName evidence="5">DNA/RNA endonuclease</fullName>
        <ecNumber evidence="5">3.1.30.-</ecNumber>
    </submittedName>
</protein>
<dbReference type="GO" id="GO:0004519">
    <property type="term" value="F:endonuclease activity"/>
    <property type="evidence" value="ECO:0007669"/>
    <property type="project" value="UniProtKB-KW"/>
</dbReference>
<keyword evidence="5" id="KW-0540">Nuclease</keyword>
<dbReference type="SMART" id="SM00892">
    <property type="entry name" value="Endonuclease_NS"/>
    <property type="match status" value="1"/>
</dbReference>
<feature type="binding site" evidence="2">
    <location>
        <position position="179"/>
    </location>
    <ligand>
        <name>Mg(2+)</name>
        <dbReference type="ChEBI" id="CHEBI:18420"/>
        <note>catalytic</note>
    </ligand>
</feature>
<proteinExistence type="predicted"/>
<dbReference type="InterPro" id="IPR044929">
    <property type="entry name" value="DNA/RNA_non-sp_Endonuclease_sf"/>
</dbReference>
<accession>A0A146AFR1</accession>
<dbReference type="RefSeq" id="WP_066406245.1">
    <property type="nucleotide sequence ID" value="NZ_FKBS01000002.1"/>
</dbReference>
<feature type="domain" description="DNA/RNA non-specific endonuclease/pyrophosphatase/phosphodiesterase" evidence="4">
    <location>
        <begin position="78"/>
        <end position="285"/>
    </location>
</feature>
<dbReference type="SUPFAM" id="SSF54060">
    <property type="entry name" value="His-Me finger endonucleases"/>
    <property type="match status" value="1"/>
</dbReference>
<evidence type="ECO:0000313" key="5">
    <source>
        <dbReference type="EMBL" id="CZZ86921.1"/>
    </source>
</evidence>
<evidence type="ECO:0000313" key="6">
    <source>
        <dbReference type="Proteomes" id="UP000077037"/>
    </source>
</evidence>
<dbReference type="GO" id="GO:0046872">
    <property type="term" value="F:metal ion binding"/>
    <property type="evidence" value="ECO:0007669"/>
    <property type="project" value="UniProtKB-KW"/>
</dbReference>
<feature type="domain" description="ENPP1-3/EXOG-like endonuclease/phosphodiesterase" evidence="3">
    <location>
        <begin position="79"/>
        <end position="288"/>
    </location>
</feature>
<keyword evidence="5" id="KW-0255">Endonuclease</keyword>
<evidence type="ECO:0000259" key="3">
    <source>
        <dbReference type="SMART" id="SM00477"/>
    </source>
</evidence>
<dbReference type="InterPro" id="IPR044925">
    <property type="entry name" value="His-Me_finger_sf"/>
</dbReference>
<dbReference type="InterPro" id="IPR040255">
    <property type="entry name" value="Non-specific_endonuclease"/>
</dbReference>